<feature type="compositionally biased region" description="Low complexity" evidence="1">
    <location>
        <begin position="13"/>
        <end position="22"/>
    </location>
</feature>
<feature type="non-terminal residue" evidence="2">
    <location>
        <position position="1"/>
    </location>
</feature>
<feature type="compositionally biased region" description="Polar residues" evidence="1">
    <location>
        <begin position="1"/>
        <end position="12"/>
    </location>
</feature>
<evidence type="ECO:0000313" key="3">
    <source>
        <dbReference type="Proteomes" id="UP000681720"/>
    </source>
</evidence>
<dbReference type="Proteomes" id="UP000681720">
    <property type="component" value="Unassembled WGS sequence"/>
</dbReference>
<reference evidence="2" key="1">
    <citation type="submission" date="2021-02" db="EMBL/GenBank/DDBJ databases">
        <authorList>
            <person name="Nowell W R."/>
        </authorList>
    </citation>
    <scope>NUCLEOTIDE SEQUENCE</scope>
</reference>
<feature type="compositionally biased region" description="Polar residues" evidence="1">
    <location>
        <begin position="60"/>
        <end position="73"/>
    </location>
</feature>
<feature type="region of interest" description="Disordered" evidence="1">
    <location>
        <begin position="1"/>
        <end position="73"/>
    </location>
</feature>
<sequence>NCMHGSTNRHTNSLTSSTMLSSPNRVLNMHAPKLSRPSQPQQQQQNLAKKLKVNHVNGIRPTSQEGNTAVRSK</sequence>
<protein>
    <submittedName>
        <fullName evidence="2">Uncharacterized protein</fullName>
    </submittedName>
</protein>
<name>A0A8S2WV47_9BILA</name>
<dbReference type="AlphaFoldDB" id="A0A8S2WV47"/>
<dbReference type="EMBL" id="CAJOBJ010071840">
    <property type="protein sequence ID" value="CAF4463646.1"/>
    <property type="molecule type" value="Genomic_DNA"/>
</dbReference>
<proteinExistence type="predicted"/>
<organism evidence="2 3">
    <name type="scientific">Rotaria magnacalcarata</name>
    <dbReference type="NCBI Taxonomy" id="392030"/>
    <lineage>
        <taxon>Eukaryota</taxon>
        <taxon>Metazoa</taxon>
        <taxon>Spiralia</taxon>
        <taxon>Gnathifera</taxon>
        <taxon>Rotifera</taxon>
        <taxon>Eurotatoria</taxon>
        <taxon>Bdelloidea</taxon>
        <taxon>Philodinida</taxon>
        <taxon>Philodinidae</taxon>
        <taxon>Rotaria</taxon>
    </lineage>
</organism>
<evidence type="ECO:0000256" key="1">
    <source>
        <dbReference type="SAM" id="MobiDB-lite"/>
    </source>
</evidence>
<accession>A0A8S2WV47</accession>
<evidence type="ECO:0000313" key="2">
    <source>
        <dbReference type="EMBL" id="CAF4463646.1"/>
    </source>
</evidence>
<comment type="caution">
    <text evidence="2">The sequence shown here is derived from an EMBL/GenBank/DDBJ whole genome shotgun (WGS) entry which is preliminary data.</text>
</comment>
<gene>
    <name evidence="2" type="ORF">GIL414_LOCUS32996</name>
</gene>